<keyword evidence="5" id="KW-0812">Transmembrane</keyword>
<dbReference type="Pfam" id="PF13180">
    <property type="entry name" value="PDZ_2"/>
    <property type="match status" value="1"/>
</dbReference>
<dbReference type="PRINTS" id="PR00834">
    <property type="entry name" value="PROTEASES2C"/>
</dbReference>
<dbReference type="EMBL" id="CP121252">
    <property type="protein sequence ID" value="WFP15654.1"/>
    <property type="molecule type" value="Genomic_DNA"/>
</dbReference>
<evidence type="ECO:0000313" key="8">
    <source>
        <dbReference type="Proteomes" id="UP001219037"/>
    </source>
</evidence>
<reference evidence="7 8" key="1">
    <citation type="submission" date="2023-04" db="EMBL/GenBank/DDBJ databases">
        <title>Funneling lignin-derived compounds into biodiesel using alkali-halophilic Citricoccus sp. P2.</title>
        <authorList>
            <person name="Luo C.-B."/>
        </authorList>
    </citation>
    <scope>NUCLEOTIDE SEQUENCE [LARGE SCALE GENOMIC DNA]</scope>
    <source>
        <strain evidence="7 8">P2</strain>
    </source>
</reference>
<feature type="region of interest" description="Disordered" evidence="4">
    <location>
        <begin position="1"/>
        <end position="57"/>
    </location>
</feature>
<dbReference type="PROSITE" id="PS50106">
    <property type="entry name" value="PDZ"/>
    <property type="match status" value="1"/>
</dbReference>
<dbReference type="InterPro" id="IPR001940">
    <property type="entry name" value="Peptidase_S1C"/>
</dbReference>
<feature type="domain" description="PDZ" evidence="6">
    <location>
        <begin position="354"/>
        <end position="456"/>
    </location>
</feature>
<dbReference type="InterPro" id="IPR009003">
    <property type="entry name" value="Peptidase_S1_PA"/>
</dbReference>
<feature type="transmembrane region" description="Helical" evidence="5">
    <location>
        <begin position="59"/>
        <end position="86"/>
    </location>
</feature>
<evidence type="ECO:0000256" key="4">
    <source>
        <dbReference type="SAM" id="MobiDB-lite"/>
    </source>
</evidence>
<evidence type="ECO:0000256" key="2">
    <source>
        <dbReference type="ARBA" id="ARBA00022670"/>
    </source>
</evidence>
<evidence type="ECO:0000313" key="7">
    <source>
        <dbReference type="EMBL" id="WFP15654.1"/>
    </source>
</evidence>
<dbReference type="CDD" id="cd06779">
    <property type="entry name" value="cpPDZ_Deg_HtrA-like"/>
    <property type="match status" value="1"/>
</dbReference>
<dbReference type="Pfam" id="PF13365">
    <property type="entry name" value="Trypsin_2"/>
    <property type="match status" value="1"/>
</dbReference>
<dbReference type="SUPFAM" id="SSF50156">
    <property type="entry name" value="PDZ domain-like"/>
    <property type="match status" value="1"/>
</dbReference>
<dbReference type="InterPro" id="IPR051201">
    <property type="entry name" value="Chloro_Bact_Ser_Proteases"/>
</dbReference>
<dbReference type="Proteomes" id="UP001219037">
    <property type="component" value="Chromosome"/>
</dbReference>
<comment type="similarity">
    <text evidence="1">Belongs to the peptidase S1C family.</text>
</comment>
<dbReference type="Gene3D" id="2.40.10.10">
    <property type="entry name" value="Trypsin-like serine proteases"/>
    <property type="match status" value="2"/>
</dbReference>
<dbReference type="Gene3D" id="2.30.42.10">
    <property type="match status" value="1"/>
</dbReference>
<dbReference type="SMART" id="SM00228">
    <property type="entry name" value="PDZ"/>
    <property type="match status" value="1"/>
</dbReference>
<dbReference type="InterPro" id="IPR036034">
    <property type="entry name" value="PDZ_sf"/>
</dbReference>
<proteinExistence type="inferred from homology"/>
<dbReference type="RefSeq" id="WP_278156572.1">
    <property type="nucleotide sequence ID" value="NZ_CP121252.1"/>
</dbReference>
<keyword evidence="2" id="KW-0645">Protease</keyword>
<dbReference type="PANTHER" id="PTHR43343:SF3">
    <property type="entry name" value="PROTEASE DO-LIKE 8, CHLOROPLASTIC"/>
    <property type="match status" value="1"/>
</dbReference>
<keyword evidence="5" id="KW-0472">Membrane</keyword>
<dbReference type="InterPro" id="IPR001478">
    <property type="entry name" value="PDZ"/>
</dbReference>
<keyword evidence="3" id="KW-0378">Hydrolase</keyword>
<feature type="compositionally biased region" description="Basic and acidic residues" evidence="4">
    <location>
        <begin position="42"/>
        <end position="54"/>
    </location>
</feature>
<gene>
    <name evidence="7" type="ORF">P8192_09595</name>
</gene>
<dbReference type="PANTHER" id="PTHR43343">
    <property type="entry name" value="PEPTIDASE S12"/>
    <property type="match status" value="1"/>
</dbReference>
<organism evidence="7 8">
    <name type="scientific">Citricoccus muralis</name>
    <dbReference type="NCBI Taxonomy" id="169134"/>
    <lineage>
        <taxon>Bacteria</taxon>
        <taxon>Bacillati</taxon>
        <taxon>Actinomycetota</taxon>
        <taxon>Actinomycetes</taxon>
        <taxon>Micrococcales</taxon>
        <taxon>Micrococcaceae</taxon>
        <taxon>Citricoccus</taxon>
    </lineage>
</organism>
<keyword evidence="5" id="KW-1133">Transmembrane helix</keyword>
<feature type="region of interest" description="Disordered" evidence="4">
    <location>
        <begin position="249"/>
        <end position="272"/>
    </location>
</feature>
<accession>A0ABY8H3G1</accession>
<evidence type="ECO:0000256" key="1">
    <source>
        <dbReference type="ARBA" id="ARBA00010541"/>
    </source>
</evidence>
<dbReference type="SUPFAM" id="SSF50494">
    <property type="entry name" value="Trypsin-like serine proteases"/>
    <property type="match status" value="1"/>
</dbReference>
<sequence length="472" mass="47527">MSYQRPEDDSSDQTQPLPGPVPERPAQPPLSATQTIPPQKAQDARAAEQKEQAPRQRRFGMGTLIACTLVAGLIGGGSAAGISAAITAQNSNQVEQQGSSGTGTGIEVNRSEDATVVTQAAAKASPSVVTLSVSSGQSAGSGSGVILDEEGHILTNTHVVTLGGAVADPSISVQTSDGNVYSAEIVGTDPQSDLAVVKINADDLQPIEMGSSSDLNVGDQTIAIGAPLGLSGTVTDGIVSQLDRTISVASSAVPDSQESEGEGGQGGGSEFEFRVPGLEQQSSQGSIYINVIQSDAAINPGNSGGALLDNQGRLIGINVAIASAGSSGTSDSSGNIGVGFAIPVDYAQRIADEIIANGEATHAMLGVQVTPEPAQPQGGEESESVSTQITGTPTFSAGARVQNVVEGSPAEEAGIQEGDLITAVDGRAVGDASDLTATIREYPAGGTAILTVNRDDEEEEIEVTLGDGADQS</sequence>
<dbReference type="InterPro" id="IPR043504">
    <property type="entry name" value="Peptidase_S1_PA_chymotrypsin"/>
</dbReference>
<feature type="compositionally biased region" description="Pro residues" evidence="4">
    <location>
        <begin position="17"/>
        <end position="28"/>
    </location>
</feature>
<evidence type="ECO:0000256" key="5">
    <source>
        <dbReference type="SAM" id="Phobius"/>
    </source>
</evidence>
<protein>
    <submittedName>
        <fullName evidence="7">Trypsin-like peptidase domain-containing protein</fullName>
    </submittedName>
</protein>
<keyword evidence="8" id="KW-1185">Reference proteome</keyword>
<evidence type="ECO:0000259" key="6">
    <source>
        <dbReference type="PROSITE" id="PS50106"/>
    </source>
</evidence>
<evidence type="ECO:0000256" key="3">
    <source>
        <dbReference type="ARBA" id="ARBA00022801"/>
    </source>
</evidence>
<name>A0ABY8H3G1_9MICC</name>